<evidence type="ECO:0000313" key="1">
    <source>
        <dbReference type="EMBL" id="TKB47970.1"/>
    </source>
</evidence>
<dbReference type="AlphaFoldDB" id="A0A4V5NUV3"/>
<protein>
    <submittedName>
        <fullName evidence="1">DUF3014 domain-containing protein</fullName>
    </submittedName>
</protein>
<name>A0A4V5NUV3_9GAMM</name>
<accession>A0A4V5NUV3</accession>
<dbReference type="OrthoDB" id="5502479at2"/>
<dbReference type="Proteomes" id="UP000305674">
    <property type="component" value="Unassembled WGS sequence"/>
</dbReference>
<dbReference type="Pfam" id="PF11219">
    <property type="entry name" value="DUF3014"/>
    <property type="match status" value="1"/>
</dbReference>
<reference evidence="1 2" key="1">
    <citation type="submission" date="2019-04" db="EMBL/GenBank/DDBJ databases">
        <authorList>
            <person name="Hwang J.C."/>
        </authorList>
    </citation>
    <scope>NUCLEOTIDE SEQUENCE [LARGE SCALE GENOMIC DNA]</scope>
    <source>
        <strain evidence="1 2">IMCC35001</strain>
    </source>
</reference>
<gene>
    <name evidence="1" type="ORF">FCL40_14620</name>
</gene>
<sequence length="194" mass="21801">MVLPSLAESDDFAKGELNKLADGMQLGQLLVSDSLVRRFVSLVDNLAQGNVLRTQGPFKKLTEQFKAVDVNGQLYLDPDGFHRFDAYTSFLYRLDEQALRDSYLLMEPLFEQAYAELGYEDGFRARMMEAINLMLAAPEIDTAIALESHSVNYTFQDDKLEGLSDAAKLMLRMGPDNAGKLKSTLRRFKAAMND</sequence>
<dbReference type="InterPro" id="IPR021382">
    <property type="entry name" value="DUF3014"/>
</dbReference>
<proteinExistence type="predicted"/>
<evidence type="ECO:0000313" key="2">
    <source>
        <dbReference type="Proteomes" id="UP000305674"/>
    </source>
</evidence>
<comment type="caution">
    <text evidence="1">The sequence shown here is derived from an EMBL/GenBank/DDBJ whole genome shotgun (WGS) entry which is preliminary data.</text>
</comment>
<keyword evidence="2" id="KW-1185">Reference proteome</keyword>
<organism evidence="1 2">
    <name type="scientific">Ferrimonas sediminicola</name>
    <dbReference type="NCBI Taxonomy" id="2569538"/>
    <lineage>
        <taxon>Bacteria</taxon>
        <taxon>Pseudomonadati</taxon>
        <taxon>Pseudomonadota</taxon>
        <taxon>Gammaproteobacteria</taxon>
        <taxon>Alteromonadales</taxon>
        <taxon>Ferrimonadaceae</taxon>
        <taxon>Ferrimonas</taxon>
    </lineage>
</organism>
<dbReference type="EMBL" id="SWCI01000011">
    <property type="protein sequence ID" value="TKB47970.1"/>
    <property type="molecule type" value="Genomic_DNA"/>
</dbReference>